<evidence type="ECO:0000313" key="6">
    <source>
        <dbReference type="Proteomes" id="UP000016568"/>
    </source>
</evidence>
<dbReference type="Proteomes" id="UP000016568">
    <property type="component" value="Unassembled WGS sequence"/>
</dbReference>
<dbReference type="AlphaFoldDB" id="U3A6D3"/>
<feature type="binding site" evidence="3">
    <location>
        <position position="122"/>
    </location>
    <ligand>
        <name>substrate</name>
    </ligand>
</feature>
<dbReference type="GO" id="GO:0004341">
    <property type="term" value="F:gluconolactonase activity"/>
    <property type="evidence" value="ECO:0007669"/>
    <property type="project" value="TreeGrafter"/>
</dbReference>
<dbReference type="InterPro" id="IPR005511">
    <property type="entry name" value="SMP-30"/>
</dbReference>
<evidence type="ECO:0000256" key="2">
    <source>
        <dbReference type="PIRSR" id="PIRSR605511-1"/>
    </source>
</evidence>
<keyword evidence="3" id="KW-0862">Zinc</keyword>
<dbReference type="PANTHER" id="PTHR10907">
    <property type="entry name" value="REGUCALCIN"/>
    <property type="match status" value="1"/>
</dbReference>
<evidence type="ECO:0000313" key="5">
    <source>
        <dbReference type="EMBL" id="GAD50293.1"/>
    </source>
</evidence>
<name>U3A6D3_9SPHN</name>
<dbReference type="PRINTS" id="PR01790">
    <property type="entry name" value="SMP30FAMILY"/>
</dbReference>
<feature type="active site" description="Proton donor/acceptor" evidence="2">
    <location>
        <position position="201"/>
    </location>
</feature>
<proteinExistence type="inferred from homology"/>
<keyword evidence="3" id="KW-0479">Metal-binding</keyword>
<feature type="binding site" evidence="3">
    <location>
        <position position="104"/>
    </location>
    <ligand>
        <name>substrate</name>
    </ligand>
</feature>
<keyword evidence="6" id="KW-1185">Reference proteome</keyword>
<dbReference type="EMBL" id="BASZ01000008">
    <property type="protein sequence ID" value="GAD50293.1"/>
    <property type="molecule type" value="Genomic_DNA"/>
</dbReference>
<feature type="binding site" evidence="3">
    <location>
        <position position="201"/>
    </location>
    <ligand>
        <name>a divalent metal cation</name>
        <dbReference type="ChEBI" id="CHEBI:60240"/>
    </ligand>
</feature>
<dbReference type="eggNOG" id="COG3386">
    <property type="taxonomic scope" value="Bacteria"/>
</dbReference>
<evidence type="ECO:0000256" key="1">
    <source>
        <dbReference type="ARBA" id="ARBA00008853"/>
    </source>
</evidence>
<dbReference type="InterPro" id="IPR013658">
    <property type="entry name" value="SGL"/>
</dbReference>
<sequence>MRAGGGMTAPRTIATGFAFPEGPRWHDGRLWFSDQHAREVVVLEPDGTLVERFAVPGGPSGLGWMPDGTLLVVSMHERRLYRRAHDGTLSVHAELSAYHPGHSNDMVVDLYGRAYVGNIGFDFDGGEAPRKTCIVAVEPDGAVAVAADGLDCPNGTVISPDGKVLIIAESMGRCLTQFDIDPAGKLSGRRLFADLGDHVPDGICLDAEGAVWIAAPYAHAALRVAEGGAIIGRVTTEGAMPYACMLGGADGGDLYLCCAPDHDPTVTVAARGGRIDIVRVDVAGAGLP</sequence>
<dbReference type="InterPro" id="IPR011042">
    <property type="entry name" value="6-blade_b-propeller_TolB-like"/>
</dbReference>
<dbReference type="SUPFAM" id="SSF63829">
    <property type="entry name" value="Calcium-dependent phosphotriesterase"/>
    <property type="match status" value="1"/>
</dbReference>
<feature type="binding site" evidence="3">
    <location>
        <position position="21"/>
    </location>
    <ligand>
        <name>a divalent metal cation</name>
        <dbReference type="ChEBI" id="CHEBI:60240"/>
    </ligand>
</feature>
<feature type="domain" description="SMP-30/Gluconolactonase/LRE-like region" evidence="4">
    <location>
        <begin position="19"/>
        <end position="257"/>
    </location>
</feature>
<evidence type="ECO:0000259" key="4">
    <source>
        <dbReference type="Pfam" id="PF08450"/>
    </source>
</evidence>
<protein>
    <submittedName>
        <fullName evidence="5">Putative lactonohydrolase</fullName>
    </submittedName>
</protein>
<dbReference type="Pfam" id="PF08450">
    <property type="entry name" value="SGL"/>
    <property type="match status" value="1"/>
</dbReference>
<comment type="similarity">
    <text evidence="1">Belongs to the SMP-30/CGR1 family.</text>
</comment>
<comment type="cofactor">
    <cofactor evidence="3">
        <name>Zn(2+)</name>
        <dbReference type="ChEBI" id="CHEBI:29105"/>
    </cofactor>
    <text evidence="3">Binds 1 divalent metal cation per subunit.</text>
</comment>
<dbReference type="GO" id="GO:0019853">
    <property type="term" value="P:L-ascorbic acid biosynthetic process"/>
    <property type="evidence" value="ECO:0007669"/>
    <property type="project" value="TreeGrafter"/>
</dbReference>
<keyword evidence="5" id="KW-0378">Hydrolase</keyword>
<comment type="caution">
    <text evidence="5">The sequence shown here is derived from an EMBL/GenBank/DDBJ whole genome shotgun (WGS) entry which is preliminary data.</text>
</comment>
<accession>U3A6D3</accession>
<evidence type="ECO:0000256" key="3">
    <source>
        <dbReference type="PIRSR" id="PIRSR605511-2"/>
    </source>
</evidence>
<dbReference type="GO" id="GO:0005509">
    <property type="term" value="F:calcium ion binding"/>
    <property type="evidence" value="ECO:0007669"/>
    <property type="project" value="TreeGrafter"/>
</dbReference>
<reference evidence="5 6" key="1">
    <citation type="submission" date="2013-09" db="EMBL/GenBank/DDBJ databases">
        <title>Whole genome shotgun sequence of Novosphingobium tardaugens NBRC 16725.</title>
        <authorList>
            <person name="Isaki S."/>
            <person name="Hosoyama A."/>
            <person name="Tsuchikane K."/>
            <person name="Katsumata H."/>
            <person name="Ando Y."/>
            <person name="Yamazaki S."/>
            <person name="Fujita N."/>
        </authorList>
    </citation>
    <scope>NUCLEOTIDE SEQUENCE [LARGE SCALE GENOMIC DNA]</scope>
    <source>
        <strain evidence="5 6">NBRC 16725</strain>
    </source>
</reference>
<gene>
    <name evidence="5" type="ORF">NT2_08_00800</name>
</gene>
<organism evidence="5 6">
    <name type="scientific">Caenibius tardaugens NBRC 16725</name>
    <dbReference type="NCBI Taxonomy" id="1219035"/>
    <lineage>
        <taxon>Bacteria</taxon>
        <taxon>Pseudomonadati</taxon>
        <taxon>Pseudomonadota</taxon>
        <taxon>Alphaproteobacteria</taxon>
        <taxon>Sphingomonadales</taxon>
        <taxon>Erythrobacteraceae</taxon>
        <taxon>Caenibius</taxon>
    </lineage>
</organism>
<feature type="binding site" evidence="3">
    <location>
        <position position="154"/>
    </location>
    <ligand>
        <name>a divalent metal cation</name>
        <dbReference type="ChEBI" id="CHEBI:60240"/>
    </ligand>
</feature>
<dbReference type="PANTHER" id="PTHR10907:SF47">
    <property type="entry name" value="REGUCALCIN"/>
    <property type="match status" value="1"/>
</dbReference>
<dbReference type="Gene3D" id="2.120.10.30">
    <property type="entry name" value="TolB, C-terminal domain"/>
    <property type="match status" value="1"/>
</dbReference>